<gene>
    <name evidence="1" type="ORF">MCOR_9651</name>
</gene>
<name>A0A6J8ANH2_MYTCO</name>
<dbReference type="Proteomes" id="UP000507470">
    <property type="component" value="Unassembled WGS sequence"/>
</dbReference>
<reference evidence="1 2" key="1">
    <citation type="submission" date="2020-06" db="EMBL/GenBank/DDBJ databases">
        <authorList>
            <person name="Li R."/>
            <person name="Bekaert M."/>
        </authorList>
    </citation>
    <scope>NUCLEOTIDE SEQUENCE [LARGE SCALE GENOMIC DNA]</scope>
    <source>
        <strain evidence="2">wild</strain>
    </source>
</reference>
<organism evidence="1 2">
    <name type="scientific">Mytilus coruscus</name>
    <name type="common">Sea mussel</name>
    <dbReference type="NCBI Taxonomy" id="42192"/>
    <lineage>
        <taxon>Eukaryota</taxon>
        <taxon>Metazoa</taxon>
        <taxon>Spiralia</taxon>
        <taxon>Lophotrochozoa</taxon>
        <taxon>Mollusca</taxon>
        <taxon>Bivalvia</taxon>
        <taxon>Autobranchia</taxon>
        <taxon>Pteriomorphia</taxon>
        <taxon>Mytilida</taxon>
        <taxon>Mytiloidea</taxon>
        <taxon>Mytilidae</taxon>
        <taxon>Mytilinae</taxon>
        <taxon>Mytilus</taxon>
    </lineage>
</organism>
<evidence type="ECO:0000313" key="2">
    <source>
        <dbReference type="Proteomes" id="UP000507470"/>
    </source>
</evidence>
<proteinExistence type="predicted"/>
<dbReference type="PANTHER" id="PTHR33050">
    <property type="entry name" value="REVERSE TRANSCRIPTASE DOMAIN-CONTAINING PROTEIN"/>
    <property type="match status" value="1"/>
</dbReference>
<dbReference type="OrthoDB" id="6771932at2759"/>
<sequence>MSTNENQRQLSETQLAKIEEMNSNSCVFKRKGNEEQFNVNSKVANKMKEARCFLREDPEQTEQTQKAAQSISEVQRPGKYYKCGIPGNWRVDHQTGAFGEVMQRNKKDEISKHVNSFDKTVDNFDSSDKSTTSNETHSQFVKLDYTVKNTVAKVKSNDSQRLGLQIIMYLDDGIGEANEINKGNFYSLTVRYTLRSAGFLIAKKVCNSEPIQSVTWLGLVWDMKNGTVNVTETRLIKLKDTLNVIIPRLEKGGIKVTARFLASIIGQIISMQGDMGPVVRLRTRNKGSSKSVVQSAVYGIKWAHNIQGIQDPTTDSFVVNLMEAAKRQPHRPRVKKDHMTADVLINLCSKYKDSNHLLVIRDLTVIILCFAGFSSL</sequence>
<dbReference type="InterPro" id="IPR052055">
    <property type="entry name" value="Hepadnavirus_pol/RT"/>
</dbReference>
<keyword evidence="2" id="KW-1185">Reference proteome</keyword>
<dbReference type="EMBL" id="CACVKT020001743">
    <property type="protein sequence ID" value="CAC5371043.1"/>
    <property type="molecule type" value="Genomic_DNA"/>
</dbReference>
<accession>A0A6J8ANH2</accession>
<dbReference type="AlphaFoldDB" id="A0A6J8ANH2"/>
<dbReference type="PANTHER" id="PTHR33050:SF7">
    <property type="entry name" value="RIBONUCLEASE H"/>
    <property type="match status" value="1"/>
</dbReference>
<protein>
    <submittedName>
        <fullName evidence="1">Uncharacterized protein</fullName>
    </submittedName>
</protein>
<evidence type="ECO:0000313" key="1">
    <source>
        <dbReference type="EMBL" id="CAC5371043.1"/>
    </source>
</evidence>